<sequence>MGGCRMMMGWTKRVGITAAVVLLSSGTAWAGSWIERPEGWVYEEDGRLAAGWNRIDKIWYYLDTGTGLWQKEPAVNEENAPYLMENTMVRAGLYQDEKEDVEYRAVYSTKDTVEVCVGWEEKPGEFHTINIFNIDKRTGIAKSRVTKEEYAVY</sequence>
<dbReference type="Proteomes" id="UP001299608">
    <property type="component" value="Unassembled WGS sequence"/>
</dbReference>
<proteinExistence type="predicted"/>
<dbReference type="SUPFAM" id="SSF69360">
    <property type="entry name" value="Cell wall binding repeat"/>
    <property type="match status" value="1"/>
</dbReference>
<dbReference type="Gene3D" id="2.10.270.10">
    <property type="entry name" value="Cholin Binding"/>
    <property type="match status" value="1"/>
</dbReference>
<evidence type="ECO:0000313" key="1">
    <source>
        <dbReference type="EMBL" id="MCG4748987.1"/>
    </source>
</evidence>
<organism evidence="1 2">
    <name type="scientific">Enterocloster aldenensis</name>
    <dbReference type="NCBI Taxonomy" id="358742"/>
    <lineage>
        <taxon>Bacteria</taxon>
        <taxon>Bacillati</taxon>
        <taxon>Bacillota</taxon>
        <taxon>Clostridia</taxon>
        <taxon>Lachnospirales</taxon>
        <taxon>Lachnospiraceae</taxon>
        <taxon>Enterocloster</taxon>
    </lineage>
</organism>
<accession>A0AAW5BYG4</accession>
<reference evidence="1" key="1">
    <citation type="submission" date="2022-01" db="EMBL/GenBank/DDBJ databases">
        <title>Collection of gut derived symbiotic bacterial strains cultured from healthy donors.</title>
        <authorList>
            <person name="Lin H."/>
            <person name="Kohout C."/>
            <person name="Waligurski E."/>
            <person name="Pamer E.G."/>
        </authorList>
    </citation>
    <scope>NUCLEOTIDE SEQUENCE</scope>
    <source>
        <strain evidence="1">DFI.6.55</strain>
    </source>
</reference>
<dbReference type="RefSeq" id="WP_227117244.1">
    <property type="nucleotide sequence ID" value="NZ_JAJCID010000050.1"/>
</dbReference>
<dbReference type="EMBL" id="JAKNGE010000048">
    <property type="protein sequence ID" value="MCG4748987.1"/>
    <property type="molecule type" value="Genomic_DNA"/>
</dbReference>
<dbReference type="AlphaFoldDB" id="A0AAW5BYG4"/>
<protein>
    <submittedName>
        <fullName evidence="1">Uncharacterized protein</fullName>
    </submittedName>
</protein>
<evidence type="ECO:0000313" key="2">
    <source>
        <dbReference type="Proteomes" id="UP001299608"/>
    </source>
</evidence>
<comment type="caution">
    <text evidence="1">The sequence shown here is derived from an EMBL/GenBank/DDBJ whole genome shotgun (WGS) entry which is preliminary data.</text>
</comment>
<name>A0AAW5BYG4_9FIRM</name>
<gene>
    <name evidence="1" type="ORF">L0N08_26585</name>
</gene>